<feature type="domain" description="ABC transmembrane type-1" evidence="8">
    <location>
        <begin position="209"/>
        <end position="440"/>
    </location>
</feature>
<dbReference type="InterPro" id="IPR016181">
    <property type="entry name" value="Acyl_CoA_acyltransferase"/>
</dbReference>
<evidence type="ECO:0000313" key="11">
    <source>
        <dbReference type="Proteomes" id="UP000823749"/>
    </source>
</evidence>
<feature type="domain" description="N-acetyltransferase" evidence="9">
    <location>
        <begin position="531"/>
        <end position="688"/>
    </location>
</feature>
<keyword evidence="7" id="KW-0325">Glycoprotein</keyword>
<protein>
    <recommendedName>
        <fullName evidence="12">N-acetyltransferase domain-containing protein</fullName>
    </recommendedName>
</protein>
<dbReference type="PANTHER" id="PTHR45136:SF2">
    <property type="entry name" value="ABC TRANSPORTER DOMAIN-CONTAINING PROTEIN"/>
    <property type="match status" value="1"/>
</dbReference>
<dbReference type="GO" id="GO:0016020">
    <property type="term" value="C:membrane"/>
    <property type="evidence" value="ECO:0007669"/>
    <property type="project" value="InterPro"/>
</dbReference>
<dbReference type="AlphaFoldDB" id="A0AAV6KME3"/>
<dbReference type="Pfam" id="PF00664">
    <property type="entry name" value="ABC_membrane"/>
    <property type="match status" value="1"/>
</dbReference>
<organism evidence="10 11">
    <name type="scientific">Rhododendron griersonianum</name>
    <dbReference type="NCBI Taxonomy" id="479676"/>
    <lineage>
        <taxon>Eukaryota</taxon>
        <taxon>Viridiplantae</taxon>
        <taxon>Streptophyta</taxon>
        <taxon>Embryophyta</taxon>
        <taxon>Tracheophyta</taxon>
        <taxon>Spermatophyta</taxon>
        <taxon>Magnoliopsida</taxon>
        <taxon>eudicotyledons</taxon>
        <taxon>Gunneridae</taxon>
        <taxon>Pentapetalae</taxon>
        <taxon>asterids</taxon>
        <taxon>Ericales</taxon>
        <taxon>Ericaceae</taxon>
        <taxon>Ericoideae</taxon>
        <taxon>Rhodoreae</taxon>
        <taxon>Rhododendron</taxon>
    </lineage>
</organism>
<sequence length="688" mass="77262">MPSFCRRSMLDKDSRATDIAHENGILEICPSARYSLFHGWLLHFNRLPDSILPTFMETILGCHSIYTSLYCTGVGIWEANDETRYEMKDYYVVAGEIAEQAISSIRMVYSSVGERQTQNRFSKALQKYTELGRSPVMEKIHIGNEALSFEVQTRVDSGGENMKKSSYPPASQWRLLQMIALEWEVSLLGCFGAAGYGLVQPTYSYFRTLILLQHYNFAIMGEHLTKRIREKILQKIITFEIGWFDEDENTSAVLCAPLANEAKMVRSLVSDRISLLVQVFTSAFISYSLALLITPRMASVMISIQPLIIGCFYAKNTLMKNMFEKAWKAQNKGSQLASEALLGHWIITAFSLLERMLSLFAVTMEGPRKEIITQSWFSGVGIFSSQFFSTASTALSFWYGGRLLNQGLISSKQLFQAFFILMSTGKTIADAGSMTSDLVKDCCRYAEYAPRFSAFVFPSCEDCLVILLRDGLKGLILALCCRLLKNPTQIIEAPSTVEEEEEPLPEEFVLIEKTHPDGSIEQIFFSSGGDVDVHDLEALCDKVIFSRTLCGLALEATVKNSSSFEKYLHGTMVAALHSIRKSPGEVYLESSLAEENDQKMLIGMARATSDHAFNATIWDVLVYPDYQGQGLGKALVEKLIRVLLQRDIGSIILFTDSQVVEFYRNLGFEPDPEGIKGMHEYFGYQSIS</sequence>
<dbReference type="Gene3D" id="3.40.630.30">
    <property type="match status" value="1"/>
</dbReference>
<accession>A0AAV6KME3</accession>
<dbReference type="SUPFAM" id="SSF90123">
    <property type="entry name" value="ABC transporter transmembrane region"/>
    <property type="match status" value="1"/>
</dbReference>
<dbReference type="InterPro" id="IPR000182">
    <property type="entry name" value="GNAT_dom"/>
</dbReference>
<evidence type="ECO:0000256" key="3">
    <source>
        <dbReference type="ARBA" id="ARBA00022692"/>
    </source>
</evidence>
<dbReference type="EMBL" id="JACTNZ010000004">
    <property type="protein sequence ID" value="KAG5553753.1"/>
    <property type="molecule type" value="Genomic_DNA"/>
</dbReference>
<keyword evidence="11" id="KW-1185">Reference proteome</keyword>
<keyword evidence="5" id="KW-1133">Transmembrane helix</keyword>
<dbReference type="Proteomes" id="UP000823749">
    <property type="component" value="Chromosome 4"/>
</dbReference>
<comment type="caution">
    <text evidence="10">The sequence shown here is derived from an EMBL/GenBank/DDBJ whole genome shotgun (WGS) entry which is preliminary data.</text>
</comment>
<dbReference type="GO" id="GO:0016747">
    <property type="term" value="F:acyltransferase activity, transferring groups other than amino-acyl groups"/>
    <property type="evidence" value="ECO:0007669"/>
    <property type="project" value="InterPro"/>
</dbReference>
<comment type="similarity">
    <text evidence="1">Belongs to the ABC transporter superfamily. ABCB family. Multidrug resistance exporter (TC 3.A.1.201) subfamily.</text>
</comment>
<reference evidence="10" key="1">
    <citation type="submission" date="2020-08" db="EMBL/GenBank/DDBJ databases">
        <title>Plant Genome Project.</title>
        <authorList>
            <person name="Zhang R.-G."/>
        </authorList>
    </citation>
    <scope>NUCLEOTIDE SEQUENCE</scope>
    <source>
        <strain evidence="10">WSP0</strain>
        <tissue evidence="10">Leaf</tissue>
    </source>
</reference>
<evidence type="ECO:0000256" key="4">
    <source>
        <dbReference type="ARBA" id="ARBA00022737"/>
    </source>
</evidence>
<evidence type="ECO:0000313" key="10">
    <source>
        <dbReference type="EMBL" id="KAG5553753.1"/>
    </source>
</evidence>
<evidence type="ECO:0000256" key="5">
    <source>
        <dbReference type="ARBA" id="ARBA00022989"/>
    </source>
</evidence>
<keyword evidence="3" id="KW-0812">Transmembrane</keyword>
<evidence type="ECO:0000259" key="8">
    <source>
        <dbReference type="PROSITE" id="PS50929"/>
    </source>
</evidence>
<evidence type="ECO:0000256" key="6">
    <source>
        <dbReference type="ARBA" id="ARBA00023136"/>
    </source>
</evidence>
<dbReference type="Gene3D" id="1.20.1560.10">
    <property type="entry name" value="ABC transporter type 1, transmembrane domain"/>
    <property type="match status" value="2"/>
</dbReference>
<keyword evidence="2" id="KW-0813">Transport</keyword>
<gene>
    <name evidence="10" type="ORF">RHGRI_011589</name>
</gene>
<dbReference type="PROSITE" id="PS50929">
    <property type="entry name" value="ABC_TM1F"/>
    <property type="match status" value="1"/>
</dbReference>
<dbReference type="PANTHER" id="PTHR45136">
    <property type="entry name" value="ABC TRANSPORTER DOMAIN-CONTAINING PROTEIN"/>
    <property type="match status" value="1"/>
</dbReference>
<dbReference type="GO" id="GO:0140359">
    <property type="term" value="F:ABC-type transporter activity"/>
    <property type="evidence" value="ECO:0007669"/>
    <property type="project" value="InterPro"/>
</dbReference>
<dbReference type="CDD" id="cd18578">
    <property type="entry name" value="ABC_6TM_Pgp_ABCB1_D2_like"/>
    <property type="match status" value="1"/>
</dbReference>
<dbReference type="InterPro" id="IPR036640">
    <property type="entry name" value="ABC1_TM_sf"/>
</dbReference>
<evidence type="ECO:0000256" key="7">
    <source>
        <dbReference type="ARBA" id="ARBA00023180"/>
    </source>
</evidence>
<evidence type="ECO:0000256" key="1">
    <source>
        <dbReference type="ARBA" id="ARBA00007577"/>
    </source>
</evidence>
<dbReference type="GO" id="GO:0005524">
    <property type="term" value="F:ATP binding"/>
    <property type="evidence" value="ECO:0007669"/>
    <property type="project" value="InterPro"/>
</dbReference>
<dbReference type="PROSITE" id="PS51186">
    <property type="entry name" value="GNAT"/>
    <property type="match status" value="1"/>
</dbReference>
<evidence type="ECO:0000256" key="2">
    <source>
        <dbReference type="ARBA" id="ARBA00022448"/>
    </source>
</evidence>
<evidence type="ECO:0000259" key="9">
    <source>
        <dbReference type="PROSITE" id="PS51186"/>
    </source>
</evidence>
<evidence type="ECO:0008006" key="12">
    <source>
        <dbReference type="Google" id="ProtNLM"/>
    </source>
</evidence>
<name>A0AAV6KME3_9ERIC</name>
<dbReference type="Pfam" id="PF00583">
    <property type="entry name" value="Acetyltransf_1"/>
    <property type="match status" value="1"/>
</dbReference>
<dbReference type="CDD" id="cd04301">
    <property type="entry name" value="NAT_SF"/>
    <property type="match status" value="1"/>
</dbReference>
<dbReference type="InterPro" id="IPR011527">
    <property type="entry name" value="ABC1_TM_dom"/>
</dbReference>
<keyword evidence="4" id="KW-0677">Repeat</keyword>
<dbReference type="SUPFAM" id="SSF55729">
    <property type="entry name" value="Acyl-CoA N-acyltransferases (Nat)"/>
    <property type="match status" value="1"/>
</dbReference>
<proteinExistence type="inferred from homology"/>
<keyword evidence="6" id="KW-0472">Membrane</keyword>